<dbReference type="EMBL" id="LT853692">
    <property type="protein sequence ID" value="SMQ44922.1"/>
    <property type="molecule type" value="Genomic_DNA"/>
</dbReference>
<protein>
    <recommendedName>
        <fullName evidence="3">RNase III domain-containing protein</fullName>
    </recommendedName>
</protein>
<name>A0A1X7RC18_ZYMT9</name>
<dbReference type="Gene3D" id="1.10.1520.10">
    <property type="entry name" value="Ribonuclease III domain"/>
    <property type="match status" value="1"/>
</dbReference>
<dbReference type="Proteomes" id="UP000215127">
    <property type="component" value="Chromosome 1"/>
</dbReference>
<dbReference type="InterPro" id="IPR036389">
    <property type="entry name" value="RNase_III_sf"/>
</dbReference>
<evidence type="ECO:0000313" key="1">
    <source>
        <dbReference type="EMBL" id="SMQ44922.1"/>
    </source>
</evidence>
<proteinExistence type="predicted"/>
<dbReference type="SUPFAM" id="SSF69065">
    <property type="entry name" value="RNase III domain-like"/>
    <property type="match status" value="1"/>
</dbReference>
<keyword evidence="2" id="KW-1185">Reference proteome</keyword>
<evidence type="ECO:0008006" key="3">
    <source>
        <dbReference type="Google" id="ProtNLM"/>
    </source>
</evidence>
<evidence type="ECO:0000313" key="2">
    <source>
        <dbReference type="Proteomes" id="UP000215127"/>
    </source>
</evidence>
<dbReference type="AlphaFoldDB" id="A0A1X7RC18"/>
<gene>
    <name evidence="1" type="ORF">ZT3D7_G66</name>
</gene>
<reference evidence="1 2" key="1">
    <citation type="submission" date="2016-06" db="EMBL/GenBank/DDBJ databases">
        <authorList>
            <person name="Kjaerup R.B."/>
            <person name="Dalgaard T.S."/>
            <person name="Juul-Madsen H.R."/>
        </authorList>
    </citation>
    <scope>NUCLEOTIDE SEQUENCE [LARGE SCALE GENOMIC DNA]</scope>
</reference>
<accession>A0A1X7RC18</accession>
<organism evidence="1 2">
    <name type="scientific">Zymoseptoria tritici (strain ST99CH_3D7)</name>
    <dbReference type="NCBI Taxonomy" id="1276538"/>
    <lineage>
        <taxon>Eukaryota</taxon>
        <taxon>Fungi</taxon>
        <taxon>Dikarya</taxon>
        <taxon>Ascomycota</taxon>
        <taxon>Pezizomycotina</taxon>
        <taxon>Dothideomycetes</taxon>
        <taxon>Dothideomycetidae</taxon>
        <taxon>Mycosphaerellales</taxon>
        <taxon>Mycosphaerellaceae</taxon>
        <taxon>Zymoseptoria</taxon>
    </lineage>
</organism>
<dbReference type="GO" id="GO:0004525">
    <property type="term" value="F:ribonuclease III activity"/>
    <property type="evidence" value="ECO:0007669"/>
    <property type="project" value="InterPro"/>
</dbReference>
<dbReference type="GO" id="GO:0006396">
    <property type="term" value="P:RNA processing"/>
    <property type="evidence" value="ECO:0007669"/>
    <property type="project" value="InterPro"/>
</dbReference>
<dbReference type="STRING" id="1276538.A0A1X7RC18"/>
<sequence length="189" mass="20444">MATNTTIDIIGHATLRFASGTEILFEYEFKNPALLFLACTVEQSLAAVARKNAPPNNRQLAITGDAIARAVLSTKWIEGGGSTLQWESIHGRGIATNRYLAHMAEIKGVMENLAMLNGCSAAGIPIHHTIKATMVEAIFGAVWLDSKDLGVVEEVMRLLGVFWPVDAEVERMLLVFLGELRQLGVLGGV</sequence>